<organism evidence="1 2">
    <name type="scientific">Roseimaritima ulvae</name>
    <dbReference type="NCBI Taxonomy" id="980254"/>
    <lineage>
        <taxon>Bacteria</taxon>
        <taxon>Pseudomonadati</taxon>
        <taxon>Planctomycetota</taxon>
        <taxon>Planctomycetia</taxon>
        <taxon>Pirellulales</taxon>
        <taxon>Pirellulaceae</taxon>
        <taxon>Roseimaritima</taxon>
    </lineage>
</organism>
<keyword evidence="2" id="KW-1185">Reference proteome</keyword>
<dbReference type="RefSeq" id="WP_068136788.1">
    <property type="nucleotide sequence ID" value="NZ_CP042914.1"/>
</dbReference>
<evidence type="ECO:0000313" key="1">
    <source>
        <dbReference type="EMBL" id="QEG39470.1"/>
    </source>
</evidence>
<dbReference type="AlphaFoldDB" id="A0A5B9QP82"/>
<dbReference type="EMBL" id="CP042914">
    <property type="protein sequence ID" value="QEG39470.1"/>
    <property type="molecule type" value="Genomic_DNA"/>
</dbReference>
<dbReference type="Proteomes" id="UP000325286">
    <property type="component" value="Chromosome"/>
</dbReference>
<protein>
    <submittedName>
        <fullName evidence="1">Uncharacterized protein</fullName>
    </submittedName>
</protein>
<dbReference type="OrthoDB" id="282164at2"/>
<dbReference type="KEGG" id="rul:UC8_14650"/>
<evidence type="ECO:0000313" key="2">
    <source>
        <dbReference type="Proteomes" id="UP000325286"/>
    </source>
</evidence>
<reference evidence="1 2" key="1">
    <citation type="submission" date="2019-08" db="EMBL/GenBank/DDBJ databases">
        <title>Deep-cultivation of Planctomycetes and their phenomic and genomic characterization uncovers novel biology.</title>
        <authorList>
            <person name="Wiegand S."/>
            <person name="Jogler M."/>
            <person name="Boedeker C."/>
            <person name="Pinto D."/>
            <person name="Vollmers J."/>
            <person name="Rivas-Marin E."/>
            <person name="Kohn T."/>
            <person name="Peeters S.H."/>
            <person name="Heuer A."/>
            <person name="Rast P."/>
            <person name="Oberbeckmann S."/>
            <person name="Bunk B."/>
            <person name="Jeske O."/>
            <person name="Meyerdierks A."/>
            <person name="Storesund J.E."/>
            <person name="Kallscheuer N."/>
            <person name="Luecker S."/>
            <person name="Lage O.M."/>
            <person name="Pohl T."/>
            <person name="Merkel B.J."/>
            <person name="Hornburger P."/>
            <person name="Mueller R.-W."/>
            <person name="Bruemmer F."/>
            <person name="Labrenz M."/>
            <person name="Spormann A.M."/>
            <person name="Op den Camp H."/>
            <person name="Overmann J."/>
            <person name="Amann R."/>
            <person name="Jetten M.S.M."/>
            <person name="Mascher T."/>
            <person name="Medema M.H."/>
            <person name="Devos D.P."/>
            <person name="Kaster A.-K."/>
            <person name="Ovreas L."/>
            <person name="Rohde M."/>
            <person name="Galperin M.Y."/>
            <person name="Jogler C."/>
        </authorList>
    </citation>
    <scope>NUCLEOTIDE SEQUENCE [LARGE SCALE GENOMIC DNA]</scope>
    <source>
        <strain evidence="1 2">UC8</strain>
    </source>
</reference>
<sequence>MTNIKWTFSAPGSILYAAGVVAQNQAVSDAAIDELLIQPVSDINSQLGMADLDLGQFWSSLVASGFENGDDVQRCEAALLDADCSPLSADTLARNIAGKLTDIRLAFNERFPKLAEQLPLRGGPLKTSWEERGPGLLVQITNRTHPGLLPKRASIQLVQPIRGGGGDIDPRRLTLWVEAMLTNVDTNVPEVLRVAWLLARLGMAHGSGNRMVDPDHLPAIAAVALVPIVLSAGQELDLVPPGPLPIEAALKLWQQAPNPSTTAVLNDWWQQWTTAEMPFPVALKALDRMLFA</sequence>
<accession>A0A5B9QP82</accession>
<name>A0A5B9QP82_9BACT</name>
<gene>
    <name evidence="1" type="ORF">UC8_14650</name>
</gene>
<proteinExistence type="predicted"/>